<evidence type="ECO:0000256" key="1">
    <source>
        <dbReference type="SAM" id="Phobius"/>
    </source>
</evidence>
<accession>A0A0A9CCK3</accession>
<protein>
    <submittedName>
        <fullName evidence="2">Uncharacterized protein</fullName>
    </submittedName>
</protein>
<dbReference type="AlphaFoldDB" id="A0A0A9CCK3"/>
<dbReference type="EMBL" id="GBRH01225727">
    <property type="protein sequence ID" value="JAD72168.1"/>
    <property type="molecule type" value="Transcribed_RNA"/>
</dbReference>
<sequence>MNWASRKVFCTTIVLCVFNITSSQIMIFFSIICYIAFVGINKVVLQSVLKHLQRLL</sequence>
<proteinExistence type="predicted"/>
<reference evidence="2" key="1">
    <citation type="submission" date="2014-09" db="EMBL/GenBank/DDBJ databases">
        <authorList>
            <person name="Magalhaes I.L.F."/>
            <person name="Oliveira U."/>
            <person name="Santos F.R."/>
            <person name="Vidigal T.H.D.A."/>
            <person name="Brescovit A.D."/>
            <person name="Santos A.J."/>
        </authorList>
    </citation>
    <scope>NUCLEOTIDE SEQUENCE</scope>
    <source>
        <tissue evidence="2">Shoot tissue taken approximately 20 cm above the soil surface</tissue>
    </source>
</reference>
<name>A0A0A9CCK3_ARUDO</name>
<keyword evidence="1" id="KW-0472">Membrane</keyword>
<keyword evidence="1" id="KW-1133">Transmembrane helix</keyword>
<feature type="transmembrane region" description="Helical" evidence="1">
    <location>
        <begin position="12"/>
        <end position="37"/>
    </location>
</feature>
<evidence type="ECO:0000313" key="2">
    <source>
        <dbReference type="EMBL" id="JAD72168.1"/>
    </source>
</evidence>
<keyword evidence="1" id="KW-0812">Transmembrane</keyword>
<reference evidence="2" key="2">
    <citation type="journal article" date="2015" name="Data Brief">
        <title>Shoot transcriptome of the giant reed, Arundo donax.</title>
        <authorList>
            <person name="Barrero R.A."/>
            <person name="Guerrero F.D."/>
            <person name="Moolhuijzen P."/>
            <person name="Goolsby J.A."/>
            <person name="Tidwell J."/>
            <person name="Bellgard S.E."/>
            <person name="Bellgard M.I."/>
        </authorList>
    </citation>
    <scope>NUCLEOTIDE SEQUENCE</scope>
    <source>
        <tissue evidence="2">Shoot tissue taken approximately 20 cm above the soil surface</tissue>
    </source>
</reference>
<organism evidence="2">
    <name type="scientific">Arundo donax</name>
    <name type="common">Giant reed</name>
    <name type="synonym">Donax arundinaceus</name>
    <dbReference type="NCBI Taxonomy" id="35708"/>
    <lineage>
        <taxon>Eukaryota</taxon>
        <taxon>Viridiplantae</taxon>
        <taxon>Streptophyta</taxon>
        <taxon>Embryophyta</taxon>
        <taxon>Tracheophyta</taxon>
        <taxon>Spermatophyta</taxon>
        <taxon>Magnoliopsida</taxon>
        <taxon>Liliopsida</taxon>
        <taxon>Poales</taxon>
        <taxon>Poaceae</taxon>
        <taxon>PACMAD clade</taxon>
        <taxon>Arundinoideae</taxon>
        <taxon>Arundineae</taxon>
        <taxon>Arundo</taxon>
    </lineage>
</organism>